<feature type="chain" id="PRO_5046636468" evidence="3">
    <location>
        <begin position="29"/>
        <end position="310"/>
    </location>
</feature>
<evidence type="ECO:0000256" key="1">
    <source>
        <dbReference type="SAM" id="MobiDB-lite"/>
    </source>
</evidence>
<keyword evidence="2" id="KW-0812">Transmembrane</keyword>
<keyword evidence="2" id="KW-0472">Membrane</keyword>
<gene>
    <name evidence="4" type="ORF">ACFQ2Z_01455</name>
</gene>
<evidence type="ECO:0000313" key="5">
    <source>
        <dbReference type="Proteomes" id="UP001597211"/>
    </source>
</evidence>
<dbReference type="EMBL" id="JBHTKZ010000001">
    <property type="protein sequence ID" value="MFD1180013.1"/>
    <property type="molecule type" value="Genomic_DNA"/>
</dbReference>
<keyword evidence="2" id="KW-1133">Transmembrane helix</keyword>
<dbReference type="InterPro" id="IPR014231">
    <property type="entry name" value="Spore_YpjB"/>
</dbReference>
<feature type="compositionally biased region" description="Low complexity" evidence="1">
    <location>
        <begin position="34"/>
        <end position="51"/>
    </location>
</feature>
<feature type="transmembrane region" description="Helical" evidence="2">
    <location>
        <begin position="265"/>
        <end position="284"/>
    </location>
</feature>
<evidence type="ECO:0000313" key="4">
    <source>
        <dbReference type="EMBL" id="MFD1180013.1"/>
    </source>
</evidence>
<keyword evidence="5" id="KW-1185">Reference proteome</keyword>
<reference evidence="5" key="1">
    <citation type="journal article" date="2019" name="Int. J. Syst. Evol. Microbiol.">
        <title>The Global Catalogue of Microorganisms (GCM) 10K type strain sequencing project: providing services to taxonomists for standard genome sequencing and annotation.</title>
        <authorList>
            <consortium name="The Broad Institute Genomics Platform"/>
            <consortium name="The Broad Institute Genome Sequencing Center for Infectious Disease"/>
            <person name="Wu L."/>
            <person name="Ma J."/>
        </authorList>
    </citation>
    <scope>NUCLEOTIDE SEQUENCE [LARGE SCALE GENOMIC DNA]</scope>
    <source>
        <strain evidence="5">CCUG 48216</strain>
    </source>
</reference>
<organism evidence="4 5">
    <name type="scientific">Paenibacillus timonensis</name>
    <dbReference type="NCBI Taxonomy" id="225915"/>
    <lineage>
        <taxon>Bacteria</taxon>
        <taxon>Bacillati</taxon>
        <taxon>Bacillota</taxon>
        <taxon>Bacilli</taxon>
        <taxon>Bacillales</taxon>
        <taxon>Paenibacillaceae</taxon>
        <taxon>Paenibacillus</taxon>
    </lineage>
</organism>
<keyword evidence="3" id="KW-0732">Signal</keyword>
<name>A0ABW3S5F5_9BACL</name>
<sequence length="310" mass="34351">MSRIWMKGTAAALILLAVMLIWSTAALAQPEENGSAGAAGKAGTSSASAPALSEQERSERLSQLESASERLYEHMQQGSTQEALADMESLIGALEGVTFKGLTSVEGIHALAETIMDTKETLARAEVRPEEWAFSSARLRLAVNSLLHPDKALWQQYYKVMADNLRQMNQARAGGKPAEVRKAFQALQDHYEVIRPAAVIRRPASEVNRFDSWLSYAGRLSNEQTWDEAALKGAIVQGEGALKGLFGRRGDEPVFLPITGFENPWYWSGLIGLWIVLALTYTGIRKYRASQTVSAVREKRREEDAHRYRL</sequence>
<comment type="caution">
    <text evidence="4">The sequence shown here is derived from an EMBL/GenBank/DDBJ whole genome shotgun (WGS) entry which is preliminary data.</text>
</comment>
<proteinExistence type="predicted"/>
<accession>A0ABW3S5F5</accession>
<feature type="signal peptide" evidence="3">
    <location>
        <begin position="1"/>
        <end position="28"/>
    </location>
</feature>
<protein>
    <submittedName>
        <fullName evidence="4">Sporulation protein YpjB</fullName>
    </submittedName>
</protein>
<evidence type="ECO:0000256" key="3">
    <source>
        <dbReference type="SAM" id="SignalP"/>
    </source>
</evidence>
<dbReference type="Pfam" id="PF09577">
    <property type="entry name" value="Spore_YpjB"/>
    <property type="match status" value="1"/>
</dbReference>
<feature type="region of interest" description="Disordered" evidence="1">
    <location>
        <begin position="33"/>
        <end position="60"/>
    </location>
</feature>
<dbReference type="Proteomes" id="UP001597211">
    <property type="component" value="Unassembled WGS sequence"/>
</dbReference>
<dbReference type="RefSeq" id="WP_240268400.1">
    <property type="nucleotide sequence ID" value="NZ_JAKSXN010000011.1"/>
</dbReference>
<evidence type="ECO:0000256" key="2">
    <source>
        <dbReference type="SAM" id="Phobius"/>
    </source>
</evidence>